<gene>
    <name evidence="2" type="ORF">EV01_1104</name>
</gene>
<organism evidence="2 3">
    <name type="scientific">Prochlorococcus marinus str. MIT 9401</name>
    <dbReference type="NCBI Taxonomy" id="167551"/>
    <lineage>
        <taxon>Bacteria</taxon>
        <taxon>Bacillati</taxon>
        <taxon>Cyanobacteriota</taxon>
        <taxon>Cyanophyceae</taxon>
        <taxon>Synechococcales</taxon>
        <taxon>Prochlorococcaceae</taxon>
        <taxon>Prochlorococcus</taxon>
    </lineage>
</organism>
<dbReference type="SUPFAM" id="SSF56935">
    <property type="entry name" value="Porins"/>
    <property type="match status" value="1"/>
</dbReference>
<feature type="signal peptide" evidence="1">
    <location>
        <begin position="1"/>
        <end position="24"/>
    </location>
</feature>
<feature type="chain" id="PRO_5001997427" evidence="1">
    <location>
        <begin position="25"/>
        <end position="404"/>
    </location>
</feature>
<evidence type="ECO:0000313" key="3">
    <source>
        <dbReference type="Proteomes" id="UP000030481"/>
    </source>
</evidence>
<dbReference type="RefSeq" id="WP_032516881.1">
    <property type="nucleotide sequence ID" value="NZ_JNAR01000015.1"/>
</dbReference>
<dbReference type="AlphaFoldDB" id="A0A0A2B4E2"/>
<sequence length="404" mass="42084">MKLFQRLLLAPAALGFLAPLSTNASEVNLNEISNYSDVESIDFANSFNKEDSKKNTLLAGGEGLVDQSSSHDGGFSETTTASFSTDFMLGAIDNEATADTGNTGHGGQSVMGAYSFQIDLNSSFTGEDSLDISIDAGNSGSAGVAEFDGNGSGDGLVVDGVSYTFPIGTKTTAFFGDNTDGSLLFDTACVYGGPSNTLDDCGNNYSAINAGGGAAFGASYDIGNGFTAAFGYTGSPTGLMTEEGDDAYATQVTYSGDNYGVSLTYAYKENPTFTQTVTDTDIYGLNAYFIPSGSGLPSISAGYETANSDIPELSTTTNIDSSAWFVGLSWDEIGPGSAGIAVGTKQHTVDFDSTAVDDELLMYEAYYSYEINDGMTVTPLIYTKEFASGTEDETGVMVKTSFSF</sequence>
<dbReference type="EMBL" id="JNAR01000015">
    <property type="protein sequence ID" value="KGG07489.1"/>
    <property type="molecule type" value="Genomic_DNA"/>
</dbReference>
<keyword evidence="1" id="KW-0732">Signal</keyword>
<name>A0A0A2B4E2_PROMR</name>
<accession>A0A0A2B4E2</accession>
<comment type="caution">
    <text evidence="2">The sequence shown here is derived from an EMBL/GenBank/DDBJ whole genome shotgun (WGS) entry which is preliminary data.</text>
</comment>
<proteinExistence type="predicted"/>
<evidence type="ECO:0000256" key="1">
    <source>
        <dbReference type="SAM" id="SignalP"/>
    </source>
</evidence>
<evidence type="ECO:0000313" key="2">
    <source>
        <dbReference type="EMBL" id="KGG07489.1"/>
    </source>
</evidence>
<protein>
    <submittedName>
        <fullName evidence="2">Putative porin</fullName>
    </submittedName>
</protein>
<reference evidence="3" key="1">
    <citation type="journal article" date="2014" name="Sci. Data">
        <title>Genomes of diverse isolates of the marine cyanobacterium Prochlorococcus.</title>
        <authorList>
            <person name="Biller S."/>
            <person name="Berube P."/>
            <person name="Thompson J."/>
            <person name="Kelly L."/>
            <person name="Roggensack S."/>
            <person name="Awad L."/>
            <person name="Roache-Johnson K."/>
            <person name="Ding H."/>
            <person name="Giovannoni S.J."/>
            <person name="Moore L.R."/>
            <person name="Chisholm S.W."/>
        </authorList>
    </citation>
    <scope>NUCLEOTIDE SEQUENCE [LARGE SCALE GENOMIC DNA]</scope>
</reference>
<dbReference type="Proteomes" id="UP000030481">
    <property type="component" value="Unassembled WGS sequence"/>
</dbReference>